<dbReference type="Gene3D" id="1.10.10.10">
    <property type="entry name" value="Winged helix-like DNA-binding domain superfamily/Winged helix DNA-binding domain"/>
    <property type="match status" value="2"/>
</dbReference>
<dbReference type="Pfam" id="PF04542">
    <property type="entry name" value="Sigma70_r2"/>
    <property type="match status" value="1"/>
</dbReference>
<dbReference type="AlphaFoldDB" id="A8ZL04"/>
<feature type="domain" description="RNA polymerase sigma-70 region 3" evidence="6">
    <location>
        <begin position="124"/>
        <end position="193"/>
    </location>
</feature>
<dbReference type="InterPro" id="IPR007624">
    <property type="entry name" value="RNA_pol_sigma70_r3"/>
</dbReference>
<keyword evidence="3" id="KW-0238">DNA-binding</keyword>
<evidence type="ECO:0000256" key="1">
    <source>
        <dbReference type="ARBA" id="ARBA00023015"/>
    </source>
</evidence>
<dbReference type="InterPro" id="IPR014284">
    <property type="entry name" value="RNA_pol_sigma-70_dom"/>
</dbReference>
<keyword evidence="4" id="KW-0804">Transcription</keyword>
<dbReference type="PANTHER" id="PTHR30603">
    <property type="entry name" value="RNA POLYMERASE SIGMA FACTOR RPO"/>
    <property type="match status" value="1"/>
</dbReference>
<dbReference type="SUPFAM" id="SSF88946">
    <property type="entry name" value="Sigma2 domain of RNA polymerase sigma factors"/>
    <property type="match status" value="1"/>
</dbReference>
<sequence>MATSYDSLHFFFKEIARYPLLSHEEEIQLARQAQAGSLRAKQRMIECNLRFVVSIAKKYQNRGLPLLDLIQEGSIGLSTAVDKFDLAQGCRFSTYAYWWIRQGITAAVRAKSRPIYLPHYHWDTVGKIKKHFRVLTQQLGREPSLSELSEATNIKPKTISRTLQLFQQISSLDQLVGPQQKDTLLDMLAGEDQPTHYLESLQLDDELSQVMASLDERERFVLSQRYGLEDDHPKSMKEIGQQIGLSHEGIRLILKKIMQKLERYAQSA</sequence>
<dbReference type="InterPro" id="IPR007630">
    <property type="entry name" value="RNA_pol_sigma70_r4"/>
</dbReference>
<evidence type="ECO:0000313" key="9">
    <source>
        <dbReference type="EMBL" id="ABW31472.1"/>
    </source>
</evidence>
<dbReference type="Proteomes" id="UP000000268">
    <property type="component" value="Plasmid pREB1"/>
</dbReference>
<dbReference type="Pfam" id="PF00140">
    <property type="entry name" value="Sigma70_r1_2"/>
    <property type="match status" value="1"/>
</dbReference>
<geneLocation type="plasmid" evidence="9 10">
    <name>pREB1</name>
</geneLocation>
<protein>
    <submittedName>
        <fullName evidence="9">RNA polymerase sigma-70 factor, putative</fullName>
    </submittedName>
</protein>
<dbReference type="GO" id="GO:0006352">
    <property type="term" value="P:DNA-templated transcription initiation"/>
    <property type="evidence" value="ECO:0007669"/>
    <property type="project" value="InterPro"/>
</dbReference>
<accession>A8ZL04</accession>
<evidence type="ECO:0000259" key="8">
    <source>
        <dbReference type="Pfam" id="PF04545"/>
    </source>
</evidence>
<dbReference type="GO" id="GO:0016987">
    <property type="term" value="F:sigma factor activity"/>
    <property type="evidence" value="ECO:0007669"/>
    <property type="project" value="UniProtKB-KW"/>
</dbReference>
<dbReference type="PRINTS" id="PR00046">
    <property type="entry name" value="SIGMA70FCT"/>
</dbReference>
<dbReference type="PANTHER" id="PTHR30603:SF47">
    <property type="entry name" value="RNA POLYMERASE SIGMA FACTOR SIGD, CHLOROPLASTIC"/>
    <property type="match status" value="1"/>
</dbReference>
<dbReference type="GO" id="GO:0003677">
    <property type="term" value="F:DNA binding"/>
    <property type="evidence" value="ECO:0007669"/>
    <property type="project" value="UniProtKB-KW"/>
</dbReference>
<dbReference type="InterPro" id="IPR013325">
    <property type="entry name" value="RNA_pol_sigma_r2"/>
</dbReference>
<dbReference type="Pfam" id="PF04545">
    <property type="entry name" value="Sigma70_r4"/>
    <property type="match status" value="1"/>
</dbReference>
<dbReference type="InterPro" id="IPR036388">
    <property type="entry name" value="WH-like_DNA-bd_sf"/>
</dbReference>
<feature type="domain" description="RNA polymerase sigma-70 region 4" evidence="8">
    <location>
        <begin position="210"/>
        <end position="261"/>
    </location>
</feature>
<evidence type="ECO:0000256" key="3">
    <source>
        <dbReference type="ARBA" id="ARBA00023125"/>
    </source>
</evidence>
<dbReference type="HOGENOM" id="CLU_014793_3_5_3"/>
<reference evidence="9 10" key="1">
    <citation type="journal article" date="2008" name="Proc. Natl. Acad. Sci. U.S.A.">
        <title>Niche adaptation and genome expansion in the chlorophyll d-producing cyanobacterium Acaryochloris marina.</title>
        <authorList>
            <person name="Swingley W.D."/>
            <person name="Chen M."/>
            <person name="Cheung P.C."/>
            <person name="Conrad A.L."/>
            <person name="Dejesa L.C."/>
            <person name="Hao J."/>
            <person name="Honchak B.M."/>
            <person name="Karbach L.E."/>
            <person name="Kurdoglu A."/>
            <person name="Lahiri S."/>
            <person name="Mastrian S.D."/>
            <person name="Miyashita H."/>
            <person name="Page L."/>
            <person name="Ramakrishna P."/>
            <person name="Satoh S."/>
            <person name="Sattley W.M."/>
            <person name="Shimada Y."/>
            <person name="Taylor H.L."/>
            <person name="Tomo T."/>
            <person name="Tsuchiya T."/>
            <person name="Wang Z.T."/>
            <person name="Raymond J."/>
            <person name="Mimuro M."/>
            <person name="Blankenship R.E."/>
            <person name="Touchman J.W."/>
        </authorList>
    </citation>
    <scope>NUCLEOTIDE SEQUENCE [LARGE SCALE GENOMIC DNA]</scope>
    <source>
        <strain evidence="10">MBIC 11017</strain>
        <plasmid evidence="10">Plasmid pREB1</plasmid>
    </source>
</reference>
<evidence type="ECO:0000259" key="5">
    <source>
        <dbReference type="Pfam" id="PF00140"/>
    </source>
</evidence>
<dbReference type="OrthoDB" id="551215at2"/>
<keyword evidence="10" id="KW-1185">Reference proteome</keyword>
<dbReference type="KEGG" id="amr:AM1_A0354"/>
<name>A8ZL04_ACAM1</name>
<dbReference type="RefSeq" id="WP_012166846.1">
    <property type="nucleotide sequence ID" value="NC_009926.1"/>
</dbReference>
<keyword evidence="1" id="KW-0805">Transcription regulation</keyword>
<dbReference type="InterPro" id="IPR050239">
    <property type="entry name" value="Sigma-70_RNA_pol_init_factors"/>
</dbReference>
<evidence type="ECO:0000313" key="10">
    <source>
        <dbReference type="Proteomes" id="UP000000268"/>
    </source>
</evidence>
<gene>
    <name evidence="9" type="primary">rpoD</name>
    <name evidence="9" type="ordered locus">AM1_A0354</name>
</gene>
<dbReference type="NCBIfam" id="TIGR02937">
    <property type="entry name" value="sigma70-ECF"/>
    <property type="match status" value="1"/>
</dbReference>
<evidence type="ECO:0000259" key="6">
    <source>
        <dbReference type="Pfam" id="PF04539"/>
    </source>
</evidence>
<evidence type="ECO:0000259" key="7">
    <source>
        <dbReference type="Pfam" id="PF04542"/>
    </source>
</evidence>
<dbReference type="InterPro" id="IPR000943">
    <property type="entry name" value="RNA_pol_sigma70"/>
</dbReference>
<dbReference type="InterPro" id="IPR009042">
    <property type="entry name" value="RNA_pol_sigma70_r1_2"/>
</dbReference>
<dbReference type="Pfam" id="PF04539">
    <property type="entry name" value="Sigma70_r3"/>
    <property type="match status" value="1"/>
</dbReference>
<dbReference type="PIRSF" id="PIRSF000770">
    <property type="entry name" value="RNA_pol_sigma-SigE/K"/>
    <property type="match status" value="1"/>
</dbReference>
<organism evidence="9 10">
    <name type="scientific">Acaryochloris marina (strain MBIC 11017)</name>
    <dbReference type="NCBI Taxonomy" id="329726"/>
    <lineage>
        <taxon>Bacteria</taxon>
        <taxon>Bacillati</taxon>
        <taxon>Cyanobacteriota</taxon>
        <taxon>Cyanophyceae</taxon>
        <taxon>Acaryochloridales</taxon>
        <taxon>Acaryochloridaceae</taxon>
        <taxon>Acaryochloris</taxon>
    </lineage>
</organism>
<evidence type="ECO:0000256" key="4">
    <source>
        <dbReference type="ARBA" id="ARBA00023163"/>
    </source>
</evidence>
<dbReference type="InterPro" id="IPR007627">
    <property type="entry name" value="RNA_pol_sigma70_r2"/>
</dbReference>
<feature type="domain" description="RNA polymerase sigma-70 region 2" evidence="7">
    <location>
        <begin position="44"/>
        <end position="113"/>
    </location>
</feature>
<evidence type="ECO:0000256" key="2">
    <source>
        <dbReference type="ARBA" id="ARBA00023082"/>
    </source>
</evidence>
<feature type="domain" description="RNA polymerase sigma-70 region 1.2" evidence="5">
    <location>
        <begin position="6"/>
        <end position="36"/>
    </location>
</feature>
<dbReference type="SUPFAM" id="SSF88659">
    <property type="entry name" value="Sigma3 and sigma4 domains of RNA polymerase sigma factors"/>
    <property type="match status" value="2"/>
</dbReference>
<dbReference type="Gene3D" id="1.10.601.10">
    <property type="entry name" value="RNA Polymerase Primary Sigma Factor"/>
    <property type="match status" value="1"/>
</dbReference>
<keyword evidence="2" id="KW-0731">Sigma factor</keyword>
<proteinExistence type="predicted"/>
<dbReference type="CDD" id="cd06171">
    <property type="entry name" value="Sigma70_r4"/>
    <property type="match status" value="1"/>
</dbReference>
<keyword evidence="9" id="KW-0614">Plasmid</keyword>
<dbReference type="EMBL" id="CP000838">
    <property type="protein sequence ID" value="ABW31472.1"/>
    <property type="molecule type" value="Genomic_DNA"/>
</dbReference>
<dbReference type="InterPro" id="IPR013324">
    <property type="entry name" value="RNA_pol_sigma_r3/r4-like"/>
</dbReference>